<dbReference type="NCBIfam" id="TIGR01409">
    <property type="entry name" value="TAT_signal_seq"/>
    <property type="match status" value="1"/>
</dbReference>
<name>A0A562T7I0_9HYPH</name>
<protein>
    <submittedName>
        <fullName evidence="2">Secreted protein</fullName>
    </submittedName>
</protein>
<accession>A0A562T7I0</accession>
<reference evidence="2 3" key="1">
    <citation type="submission" date="2019-07" db="EMBL/GenBank/DDBJ databases">
        <title>Genomic Encyclopedia of Archaeal and Bacterial Type Strains, Phase II (KMG-II): from individual species to whole genera.</title>
        <authorList>
            <person name="Goeker M."/>
        </authorList>
    </citation>
    <scope>NUCLEOTIDE SEQUENCE [LARGE SCALE GENOMIC DNA]</scope>
    <source>
        <strain evidence="2 3">ATCC BAA-252</strain>
    </source>
</reference>
<dbReference type="InterPro" id="IPR019546">
    <property type="entry name" value="TAT_signal_bac_arc"/>
</dbReference>
<sequence>MVRLDASGPLMEENEMAEDKTKDTAGRRDFLKLAGLGTLASGATLVAGSAQAADVADPSGNGYRETDHVKKVYETARF</sequence>
<evidence type="ECO:0000256" key="1">
    <source>
        <dbReference type="SAM" id="MobiDB-lite"/>
    </source>
</evidence>
<feature type="region of interest" description="Disordered" evidence="1">
    <location>
        <begin position="1"/>
        <end position="24"/>
    </location>
</feature>
<dbReference type="Proteomes" id="UP000320593">
    <property type="component" value="Unassembled WGS sequence"/>
</dbReference>
<organism evidence="2 3">
    <name type="scientific">Roseibium hamelinense</name>
    <dbReference type="NCBI Taxonomy" id="150831"/>
    <lineage>
        <taxon>Bacteria</taxon>
        <taxon>Pseudomonadati</taxon>
        <taxon>Pseudomonadota</taxon>
        <taxon>Alphaproteobacteria</taxon>
        <taxon>Hyphomicrobiales</taxon>
        <taxon>Stappiaceae</taxon>
        <taxon>Roseibium</taxon>
    </lineage>
</organism>
<dbReference type="InterPro" id="IPR014177">
    <property type="entry name" value="Formate_DH_TAT-contain"/>
</dbReference>
<keyword evidence="3" id="KW-1185">Reference proteome</keyword>
<dbReference type="EMBL" id="VLLF01000003">
    <property type="protein sequence ID" value="TWI89545.1"/>
    <property type="molecule type" value="Genomic_DNA"/>
</dbReference>
<dbReference type="PROSITE" id="PS51318">
    <property type="entry name" value="TAT"/>
    <property type="match status" value="1"/>
</dbReference>
<gene>
    <name evidence="2" type="ORF">JM93_01748</name>
</gene>
<proteinExistence type="predicted"/>
<evidence type="ECO:0000313" key="3">
    <source>
        <dbReference type="Proteomes" id="UP000320593"/>
    </source>
</evidence>
<dbReference type="InterPro" id="IPR006311">
    <property type="entry name" value="TAT_signal"/>
</dbReference>
<dbReference type="AlphaFoldDB" id="A0A562T7I0"/>
<dbReference type="NCBIfam" id="TIGR02811">
    <property type="entry name" value="formate_TAT"/>
    <property type="match status" value="1"/>
</dbReference>
<comment type="caution">
    <text evidence="2">The sequence shown here is derived from an EMBL/GenBank/DDBJ whole genome shotgun (WGS) entry which is preliminary data.</text>
</comment>
<evidence type="ECO:0000313" key="2">
    <source>
        <dbReference type="EMBL" id="TWI89545.1"/>
    </source>
</evidence>